<proteinExistence type="predicted"/>
<feature type="compositionally biased region" description="Polar residues" evidence="1">
    <location>
        <begin position="191"/>
        <end position="211"/>
    </location>
</feature>
<evidence type="ECO:0000313" key="3">
    <source>
        <dbReference type="Proteomes" id="UP000225277"/>
    </source>
</evidence>
<sequence length="398" mass="42125">MPLTSNSSTSPHNPRAAVKASAQQQQILQQAETSTATNEKVRKLAAPHLFDIGKKEDHHTMDGQSETSKLSRAAAQNISIQPTSQERQQSGSRRHPPPAPLSPSRLAYQPSVASSPSRLRSNSPRLHNPGNSEIFERNVQEPISISNLHGELNPAHIPAHVITEDSIPPALEASALTITSSSLDPDEVEIVTSSSHQPAASGIEGSTSHSDLTPLESPLLTHRNKSEETAHSFLQHSGTFPGIEDESASSYGQLDPNDVRRLSFISFSDIVQSEQHQMAASALGDVGSRDSLHLHHDGTASPVRVPRSPTTTYDRSINGLTTPPAVSGAVNINSIPGTAEQSSSPTQSIKLGSPSGQQHGDLNIETMRQALRKTASGDLSGGRSAATMSPASDATSLG</sequence>
<reference evidence="2 3" key="1">
    <citation type="submission" date="2016-03" db="EMBL/GenBank/DDBJ databases">
        <authorList>
            <person name="Ploux O."/>
        </authorList>
    </citation>
    <scope>NUCLEOTIDE SEQUENCE [LARGE SCALE GENOMIC DNA]</scope>
    <source>
        <strain evidence="2 3">URUG2</strain>
    </source>
</reference>
<dbReference type="EMBL" id="FJUY01000010">
    <property type="protein sequence ID" value="CZT21163.1"/>
    <property type="molecule type" value="Genomic_DNA"/>
</dbReference>
<feature type="compositionally biased region" description="Basic and acidic residues" evidence="1">
    <location>
        <begin position="51"/>
        <end position="61"/>
    </location>
</feature>
<feature type="compositionally biased region" description="Polar residues" evidence="1">
    <location>
        <begin position="308"/>
        <end position="321"/>
    </location>
</feature>
<protein>
    <submittedName>
        <fullName evidence="2">Uncharacterized protein</fullName>
    </submittedName>
</protein>
<accession>A0A2D3VJP0</accession>
<organism evidence="2 3">
    <name type="scientific">Ramularia collo-cygni</name>
    <dbReference type="NCBI Taxonomy" id="112498"/>
    <lineage>
        <taxon>Eukaryota</taxon>
        <taxon>Fungi</taxon>
        <taxon>Dikarya</taxon>
        <taxon>Ascomycota</taxon>
        <taxon>Pezizomycotina</taxon>
        <taxon>Dothideomycetes</taxon>
        <taxon>Dothideomycetidae</taxon>
        <taxon>Mycosphaerellales</taxon>
        <taxon>Mycosphaerellaceae</taxon>
        <taxon>Ramularia</taxon>
    </lineage>
</organism>
<name>A0A2D3VJP0_9PEZI</name>
<gene>
    <name evidence="2" type="ORF">RCC_07024</name>
</gene>
<feature type="compositionally biased region" description="Polar residues" evidence="1">
    <location>
        <begin position="62"/>
        <end position="91"/>
    </location>
</feature>
<dbReference type="RefSeq" id="XP_023628052.1">
    <property type="nucleotide sequence ID" value="XM_023772284.1"/>
</dbReference>
<feature type="compositionally biased region" description="Basic and acidic residues" evidence="1">
    <location>
        <begin position="289"/>
        <end position="298"/>
    </location>
</feature>
<feature type="compositionally biased region" description="Polar residues" evidence="1">
    <location>
        <begin position="330"/>
        <end position="360"/>
    </location>
</feature>
<dbReference type="OrthoDB" id="5364312at2759"/>
<keyword evidence="3" id="KW-1185">Reference proteome</keyword>
<dbReference type="AlphaFoldDB" id="A0A2D3VJP0"/>
<evidence type="ECO:0000256" key="1">
    <source>
        <dbReference type="SAM" id="MobiDB-lite"/>
    </source>
</evidence>
<dbReference type="Proteomes" id="UP000225277">
    <property type="component" value="Unassembled WGS sequence"/>
</dbReference>
<evidence type="ECO:0000313" key="2">
    <source>
        <dbReference type="EMBL" id="CZT21163.1"/>
    </source>
</evidence>
<feature type="region of interest" description="Disordered" evidence="1">
    <location>
        <begin position="1"/>
        <end position="135"/>
    </location>
</feature>
<feature type="compositionally biased region" description="Polar residues" evidence="1">
    <location>
        <begin position="386"/>
        <end position="398"/>
    </location>
</feature>
<feature type="compositionally biased region" description="Polar residues" evidence="1">
    <location>
        <begin position="1"/>
        <end position="12"/>
    </location>
</feature>
<feature type="region of interest" description="Disordered" evidence="1">
    <location>
        <begin position="289"/>
        <end position="398"/>
    </location>
</feature>
<dbReference type="PANTHER" id="PTHR42111:SF1">
    <property type="entry name" value="YALI0D23727P"/>
    <property type="match status" value="1"/>
</dbReference>
<feature type="region of interest" description="Disordered" evidence="1">
    <location>
        <begin position="191"/>
        <end position="216"/>
    </location>
</feature>
<dbReference type="GeneID" id="35602148"/>
<feature type="compositionally biased region" description="Low complexity" evidence="1">
    <location>
        <begin position="102"/>
        <end position="125"/>
    </location>
</feature>
<dbReference type="PANTHER" id="PTHR42111">
    <property type="entry name" value="YALI0D23727P"/>
    <property type="match status" value="1"/>
</dbReference>